<sequence>MDIEDLNSYQQQLIQINQALLVAPEGPEKNELLSLKANIEELLELTNDCTESNNSDKFEDEFAAFMAEMQNEGAVERKNDEVNLKDIEGKKCKAPHKHQWGNVAYHNAMICSVLSDKNEELKVKVLYTNPTHQEMLPCPFYFESDCKFSEDQCKFSHGEVVLYSSLQEYVQPNFELLTKGSSVLAKQSNNLWYRAKIKNIYEEKCLVKFECDSKELEVNLEHVLPLESDDNSSTDEDSDSAEDEDIINQKDIINQSLMITPDSQALGDWEKYTKGMGSRLMIKMGYIVGTGLGKNAEGRVNPVSAVVFPVGKSLDHCMKLKEQAGGDKDLFSVEKKMKRLQKKQEIQSKKAYERELKKQDVFTFINKTFQQKTEDKGPRQERDNLKQDTSRNLNIKSLQVEKDIKDAERDLQNIQNSLARHTDVTSDVYKKLKNRFLERQGDIQNFQRQAQNIKCEQSLRDNKKKMTVF</sequence>
<dbReference type="GO" id="GO:0008270">
    <property type="term" value="F:zinc ion binding"/>
    <property type="evidence" value="ECO:0007669"/>
    <property type="project" value="UniProtKB-KW"/>
</dbReference>
<evidence type="ECO:0000256" key="7">
    <source>
        <dbReference type="ARBA" id="ARBA00022833"/>
    </source>
</evidence>
<dbReference type="OrthoDB" id="5842926at2759"/>
<evidence type="ECO:0000256" key="4">
    <source>
        <dbReference type="ARBA" id="ARBA00022491"/>
    </source>
</evidence>
<proteinExistence type="predicted"/>
<dbReference type="PROSITE" id="PS50174">
    <property type="entry name" value="G_PATCH"/>
    <property type="match status" value="1"/>
</dbReference>
<dbReference type="EMBL" id="OV651816">
    <property type="protein sequence ID" value="CAH1109273.1"/>
    <property type="molecule type" value="Genomic_DNA"/>
</dbReference>
<feature type="region of interest" description="Disordered" evidence="14">
    <location>
        <begin position="370"/>
        <end position="390"/>
    </location>
</feature>
<evidence type="ECO:0000256" key="3">
    <source>
        <dbReference type="ARBA" id="ARBA00022414"/>
    </source>
</evidence>
<gene>
    <name evidence="17" type="ORF">PSYICH_LOCUS10695</name>
</gene>
<keyword evidence="8" id="KW-0805">Transcription regulation</keyword>
<evidence type="ECO:0000256" key="14">
    <source>
        <dbReference type="SAM" id="MobiDB-lite"/>
    </source>
</evidence>
<feature type="domain" description="C3H1-type" evidence="15">
    <location>
        <begin position="137"/>
        <end position="160"/>
    </location>
</feature>
<reference evidence="17" key="1">
    <citation type="submission" date="2022-01" db="EMBL/GenBank/DDBJ databases">
        <authorList>
            <person name="King R."/>
        </authorList>
    </citation>
    <scope>NUCLEOTIDE SEQUENCE</scope>
</reference>
<dbReference type="PANTHER" id="PTHR46297">
    <property type="entry name" value="ZINC FINGER CCCH-TYPE WITH G PATCH DOMAIN-CONTAINING PROTEIN"/>
    <property type="match status" value="1"/>
</dbReference>
<dbReference type="InterPro" id="IPR002999">
    <property type="entry name" value="Tudor"/>
</dbReference>
<evidence type="ECO:0000256" key="5">
    <source>
        <dbReference type="ARBA" id="ARBA00022723"/>
    </source>
</evidence>
<evidence type="ECO:0000256" key="6">
    <source>
        <dbReference type="ARBA" id="ARBA00022771"/>
    </source>
</evidence>
<feature type="domain" description="G-patch" evidence="16">
    <location>
        <begin position="273"/>
        <end position="305"/>
    </location>
</feature>
<evidence type="ECO:0000256" key="8">
    <source>
        <dbReference type="ARBA" id="ARBA00023015"/>
    </source>
</evidence>
<dbReference type="PROSITE" id="PS50103">
    <property type="entry name" value="ZF_C3H1"/>
    <property type="match status" value="1"/>
</dbReference>
<keyword evidence="7 12" id="KW-0862">Zinc</keyword>
<dbReference type="SMART" id="SM00333">
    <property type="entry name" value="TUDOR"/>
    <property type="match status" value="1"/>
</dbReference>
<evidence type="ECO:0000256" key="1">
    <source>
        <dbReference type="ARBA" id="ARBA00004062"/>
    </source>
</evidence>
<comment type="function">
    <text evidence="1">Transcription repressor.</text>
</comment>
<dbReference type="GO" id="GO:0001227">
    <property type="term" value="F:DNA-binding transcription repressor activity, RNA polymerase II-specific"/>
    <property type="evidence" value="ECO:0007669"/>
    <property type="project" value="TreeGrafter"/>
</dbReference>
<keyword evidence="11" id="KW-0539">Nucleus</keyword>
<accession>A0A9P0CZW8</accession>
<feature type="zinc finger region" description="C3H1-type" evidence="12">
    <location>
        <begin position="137"/>
        <end position="160"/>
    </location>
</feature>
<dbReference type="InterPro" id="IPR000571">
    <property type="entry name" value="Znf_CCCH"/>
</dbReference>
<comment type="subcellular location">
    <subcellularLocation>
        <location evidence="2">Nucleus</location>
    </subcellularLocation>
</comment>
<keyword evidence="6 12" id="KW-0863">Zinc-finger</keyword>
<feature type="compositionally biased region" description="Acidic residues" evidence="14">
    <location>
        <begin position="227"/>
        <end position="245"/>
    </location>
</feature>
<evidence type="ECO:0000256" key="12">
    <source>
        <dbReference type="PROSITE-ProRule" id="PRU00723"/>
    </source>
</evidence>
<organism evidence="17 18">
    <name type="scientific">Psylliodes chrysocephalus</name>
    <dbReference type="NCBI Taxonomy" id="3402493"/>
    <lineage>
        <taxon>Eukaryota</taxon>
        <taxon>Metazoa</taxon>
        <taxon>Ecdysozoa</taxon>
        <taxon>Arthropoda</taxon>
        <taxon>Hexapoda</taxon>
        <taxon>Insecta</taxon>
        <taxon>Pterygota</taxon>
        <taxon>Neoptera</taxon>
        <taxon>Endopterygota</taxon>
        <taxon>Coleoptera</taxon>
        <taxon>Polyphaga</taxon>
        <taxon>Cucujiformia</taxon>
        <taxon>Chrysomeloidea</taxon>
        <taxon>Chrysomelidae</taxon>
        <taxon>Galerucinae</taxon>
        <taxon>Alticini</taxon>
        <taxon>Psylliodes</taxon>
    </lineage>
</organism>
<dbReference type="SUPFAM" id="SSF63748">
    <property type="entry name" value="Tudor/PWWP/MBT"/>
    <property type="match status" value="1"/>
</dbReference>
<protein>
    <recommendedName>
        <fullName evidence="3">Zinc finger CCCH-type with G patch domain-containing protein</fullName>
    </recommendedName>
</protein>
<evidence type="ECO:0000259" key="15">
    <source>
        <dbReference type="PROSITE" id="PS50103"/>
    </source>
</evidence>
<evidence type="ECO:0000256" key="13">
    <source>
        <dbReference type="SAM" id="Coils"/>
    </source>
</evidence>
<keyword evidence="10" id="KW-0804">Transcription</keyword>
<dbReference type="SMART" id="SM00443">
    <property type="entry name" value="G_patch"/>
    <property type="match status" value="1"/>
</dbReference>
<dbReference type="InterPro" id="IPR000467">
    <property type="entry name" value="G_patch_dom"/>
</dbReference>
<keyword evidence="18" id="KW-1185">Reference proteome</keyword>
<feature type="coiled-coil region" evidence="13">
    <location>
        <begin position="390"/>
        <end position="424"/>
    </location>
</feature>
<keyword evidence="13" id="KW-0175">Coiled coil</keyword>
<keyword evidence="9" id="KW-0238">DNA-binding</keyword>
<dbReference type="Gene3D" id="2.30.30.1190">
    <property type="match status" value="1"/>
</dbReference>
<keyword evidence="4" id="KW-0678">Repressor</keyword>
<feature type="compositionally biased region" description="Basic and acidic residues" evidence="14">
    <location>
        <begin position="372"/>
        <end position="389"/>
    </location>
</feature>
<evidence type="ECO:0000313" key="17">
    <source>
        <dbReference type="EMBL" id="CAH1109273.1"/>
    </source>
</evidence>
<dbReference type="Proteomes" id="UP001153636">
    <property type="component" value="Chromosome 4"/>
</dbReference>
<evidence type="ECO:0000256" key="9">
    <source>
        <dbReference type="ARBA" id="ARBA00023125"/>
    </source>
</evidence>
<dbReference type="Gene3D" id="2.30.30.140">
    <property type="match status" value="1"/>
</dbReference>
<dbReference type="CDD" id="cd20384">
    <property type="entry name" value="Tudor_ZGPAT"/>
    <property type="match status" value="1"/>
</dbReference>
<keyword evidence="5 12" id="KW-0479">Metal-binding</keyword>
<name>A0A9P0CZW8_9CUCU</name>
<evidence type="ECO:0000256" key="10">
    <source>
        <dbReference type="ARBA" id="ARBA00023163"/>
    </source>
</evidence>
<dbReference type="AlphaFoldDB" id="A0A9P0CZW8"/>
<evidence type="ECO:0000256" key="2">
    <source>
        <dbReference type="ARBA" id="ARBA00004123"/>
    </source>
</evidence>
<evidence type="ECO:0000256" key="11">
    <source>
        <dbReference type="ARBA" id="ARBA00023242"/>
    </source>
</evidence>
<evidence type="ECO:0000259" key="16">
    <source>
        <dbReference type="PROSITE" id="PS50174"/>
    </source>
</evidence>
<evidence type="ECO:0000313" key="18">
    <source>
        <dbReference type="Proteomes" id="UP001153636"/>
    </source>
</evidence>
<dbReference type="PANTHER" id="PTHR46297:SF1">
    <property type="entry name" value="ZINC FINGER CCCH-TYPE WITH G PATCH DOMAIN-CONTAINING PROTEIN"/>
    <property type="match status" value="1"/>
</dbReference>
<dbReference type="Pfam" id="PF01585">
    <property type="entry name" value="G-patch"/>
    <property type="match status" value="1"/>
</dbReference>
<dbReference type="GO" id="GO:0000978">
    <property type="term" value="F:RNA polymerase II cis-regulatory region sequence-specific DNA binding"/>
    <property type="evidence" value="ECO:0007669"/>
    <property type="project" value="TreeGrafter"/>
</dbReference>
<feature type="region of interest" description="Disordered" evidence="14">
    <location>
        <begin position="226"/>
        <end position="245"/>
    </location>
</feature>
<dbReference type="GO" id="GO:0005634">
    <property type="term" value="C:nucleus"/>
    <property type="evidence" value="ECO:0007669"/>
    <property type="project" value="UniProtKB-SubCell"/>
</dbReference>